<dbReference type="Proteomes" id="UP000020218">
    <property type="component" value="Unassembled WGS sequence"/>
</dbReference>
<keyword evidence="3" id="KW-0347">Helicase</keyword>
<keyword evidence="3" id="KW-0547">Nucleotide-binding</keyword>
<dbReference type="InterPro" id="IPR027417">
    <property type="entry name" value="P-loop_NTPase"/>
</dbReference>
<gene>
    <name evidence="3" type="ORF">AW08_03528</name>
</gene>
<proteinExistence type="predicted"/>
<keyword evidence="3" id="KW-0378">Hydrolase</keyword>
<dbReference type="InterPro" id="IPR000212">
    <property type="entry name" value="DNA_helicase_UvrD/REP"/>
</dbReference>
<dbReference type="GO" id="GO:0005524">
    <property type="term" value="F:ATP binding"/>
    <property type="evidence" value="ECO:0007669"/>
    <property type="project" value="InterPro"/>
</dbReference>
<sequence length="544" mass="60314">MARIIPDGWRELSVTGGAQREIETLALLAAGLPDAYSVYHAVHWTATEGRQAIFGEIDFAVVNLAGDILLIEQKSGFLGETAAGLVKQYPGRSKSVPVQISRMVGKLRGKLASRADIPSVHTDALLYCPDYTVRNPETAGLVRERIVDASAREQLCRIIQELLPARAKTPATPKIHAFLRDLIQLDTDVSALMGHARKLVTRVSGGLAHWARRLEFEPFRLRISGTAGSGKTQLALAEYRTTIEAGKGPLYVCFNRPLADHFKRIAPRGGVACTFHQLCDQRLRDAGKKADFSAPDAFERLQQSAAELPVDATFVFDTIIVDEGQDISETWRDFIFRHARADARLLWLEDPMQNLYGRPPTPLPGWVTLRSQSNYRSPRPIVELLRRLLPGEPAIEAASPIAADEIEFLDYADTAGLLARVKEAIRTCYSAGFRKHDLAIVSYHGRERSQLMALDRLGQTSLRHFTGNYDLFGQPVYTGGDVLVESVYRFKGQSAPAVILAEVDFEALDDRAVRKLFVGATRCSMKLILVVQERSAARLLERMG</sequence>
<dbReference type="Gene3D" id="3.40.50.300">
    <property type="entry name" value="P-loop containing nucleotide triphosphate hydrolases"/>
    <property type="match status" value="2"/>
</dbReference>
<evidence type="ECO:0000313" key="4">
    <source>
        <dbReference type="Proteomes" id="UP000020218"/>
    </source>
</evidence>
<dbReference type="PANTHER" id="PTHR11070:SF2">
    <property type="entry name" value="ATP-DEPENDENT DNA HELICASE SRS2"/>
    <property type="match status" value="1"/>
</dbReference>
<dbReference type="PANTHER" id="PTHR11070">
    <property type="entry name" value="UVRD / RECB / PCRA DNA HELICASE FAMILY MEMBER"/>
    <property type="match status" value="1"/>
</dbReference>
<accession>A0A011NK95</accession>
<dbReference type="GO" id="GO:0043138">
    <property type="term" value="F:3'-5' DNA helicase activity"/>
    <property type="evidence" value="ECO:0007669"/>
    <property type="project" value="TreeGrafter"/>
</dbReference>
<dbReference type="PATRIC" id="fig|1454001.3.peg.3565"/>
<evidence type="ECO:0000259" key="2">
    <source>
        <dbReference type="Pfam" id="PF13538"/>
    </source>
</evidence>
<dbReference type="STRING" id="1454001.AW08_03528"/>
<keyword evidence="3" id="KW-0067">ATP-binding</keyword>
<dbReference type="Pfam" id="PF13245">
    <property type="entry name" value="AAA_19"/>
    <property type="match status" value="1"/>
</dbReference>
<dbReference type="AlphaFoldDB" id="A0A011NK95"/>
<evidence type="ECO:0000313" key="3">
    <source>
        <dbReference type="EMBL" id="EXI64987.1"/>
    </source>
</evidence>
<dbReference type="InterPro" id="IPR027785">
    <property type="entry name" value="UvrD-like_helicase_C"/>
</dbReference>
<protein>
    <recommendedName>
        <fullName evidence="1">DNA 3'-5' helicase II</fullName>
    </recommendedName>
</protein>
<dbReference type="SUPFAM" id="SSF52540">
    <property type="entry name" value="P-loop containing nucleoside triphosphate hydrolases"/>
    <property type="match status" value="1"/>
</dbReference>
<comment type="caution">
    <text evidence="3">The sequence shown here is derived from an EMBL/GenBank/DDBJ whole genome shotgun (WGS) entry which is preliminary data.</text>
</comment>
<dbReference type="GO" id="GO:0003677">
    <property type="term" value="F:DNA binding"/>
    <property type="evidence" value="ECO:0007669"/>
    <property type="project" value="InterPro"/>
</dbReference>
<organism evidence="3 4">
    <name type="scientific">Candidatus Accumulibacter adjunctus</name>
    <dbReference type="NCBI Taxonomy" id="1454001"/>
    <lineage>
        <taxon>Bacteria</taxon>
        <taxon>Pseudomonadati</taxon>
        <taxon>Pseudomonadota</taxon>
        <taxon>Betaproteobacteria</taxon>
        <taxon>Candidatus Accumulibacter</taxon>
    </lineage>
</organism>
<feature type="domain" description="UvrD-like helicase C-terminal" evidence="2">
    <location>
        <begin position="482"/>
        <end position="530"/>
    </location>
</feature>
<keyword evidence="4" id="KW-1185">Reference proteome</keyword>
<dbReference type="GO" id="GO:0000725">
    <property type="term" value="P:recombinational repair"/>
    <property type="evidence" value="ECO:0007669"/>
    <property type="project" value="TreeGrafter"/>
</dbReference>
<dbReference type="Pfam" id="PF13538">
    <property type="entry name" value="UvrD_C_2"/>
    <property type="match status" value="1"/>
</dbReference>
<reference evidence="3" key="1">
    <citation type="submission" date="2014-02" db="EMBL/GenBank/DDBJ databases">
        <title>Expanding our view of genomic diversity in Candidatus Accumulibacter clades.</title>
        <authorList>
            <person name="Skennerton C.T."/>
            <person name="Barr J.J."/>
            <person name="Slater F.R."/>
            <person name="Bond P.L."/>
            <person name="Tyson G.W."/>
        </authorList>
    </citation>
    <scope>NUCLEOTIDE SEQUENCE [LARGE SCALE GENOMIC DNA]</scope>
</reference>
<dbReference type="EMBL" id="JFAX01000030">
    <property type="protein sequence ID" value="EXI64987.1"/>
    <property type="molecule type" value="Genomic_DNA"/>
</dbReference>
<name>A0A011NK95_9PROT</name>
<evidence type="ECO:0000256" key="1">
    <source>
        <dbReference type="ARBA" id="ARBA00034923"/>
    </source>
</evidence>